<evidence type="ECO:0000313" key="7">
    <source>
        <dbReference type="Proteomes" id="UP000481033"/>
    </source>
</evidence>
<proteinExistence type="inferred from homology"/>
<dbReference type="InterPro" id="IPR018484">
    <property type="entry name" value="FGGY_N"/>
</dbReference>
<dbReference type="GO" id="GO:0004856">
    <property type="term" value="F:D-xylulokinase activity"/>
    <property type="evidence" value="ECO:0007669"/>
    <property type="project" value="TreeGrafter"/>
</dbReference>
<evidence type="ECO:0000256" key="2">
    <source>
        <dbReference type="ARBA" id="ARBA00022679"/>
    </source>
</evidence>
<dbReference type="GO" id="GO:0019150">
    <property type="term" value="F:D-ribulokinase activity"/>
    <property type="evidence" value="ECO:0007669"/>
    <property type="project" value="TreeGrafter"/>
</dbReference>
<evidence type="ECO:0000256" key="1">
    <source>
        <dbReference type="ARBA" id="ARBA00009156"/>
    </source>
</evidence>
<accession>A0A6M0RT18</accession>
<keyword evidence="7" id="KW-1185">Reference proteome</keyword>
<dbReference type="PANTHER" id="PTHR10196:SF80">
    <property type="entry name" value="D-RIBULOSE KINASE"/>
    <property type="match status" value="1"/>
</dbReference>
<dbReference type="CDD" id="cd07783">
    <property type="entry name" value="ASKHA_NBD_FGGY_SePSK_AtXK1-like"/>
    <property type="match status" value="1"/>
</dbReference>
<organism evidence="6 7">
    <name type="scientific">Adonisia turfae CCMR0081</name>
    <dbReference type="NCBI Taxonomy" id="2292702"/>
    <lineage>
        <taxon>Bacteria</taxon>
        <taxon>Bacillati</taxon>
        <taxon>Cyanobacteriota</taxon>
        <taxon>Adonisia</taxon>
        <taxon>Adonisia turfae</taxon>
    </lineage>
</organism>
<gene>
    <name evidence="6" type="ORF">DXZ20_25485</name>
</gene>
<dbReference type="RefSeq" id="WP_163701837.1">
    <property type="nucleotide sequence ID" value="NZ_QXHD01000004.1"/>
</dbReference>
<dbReference type="Pfam" id="PF02782">
    <property type="entry name" value="FGGY_C"/>
    <property type="match status" value="1"/>
</dbReference>
<dbReference type="AlphaFoldDB" id="A0A6M0RT18"/>
<protein>
    <submittedName>
        <fullName evidence="6">Carbohydrate kinase</fullName>
    </submittedName>
</protein>
<evidence type="ECO:0000259" key="4">
    <source>
        <dbReference type="Pfam" id="PF00370"/>
    </source>
</evidence>
<dbReference type="Pfam" id="PF00370">
    <property type="entry name" value="FGGY_N"/>
    <property type="match status" value="1"/>
</dbReference>
<feature type="domain" description="Carbohydrate kinase FGGY N-terminal" evidence="4">
    <location>
        <begin position="3"/>
        <end position="223"/>
    </location>
</feature>
<dbReference type="GO" id="GO:0005997">
    <property type="term" value="P:xylulose metabolic process"/>
    <property type="evidence" value="ECO:0007669"/>
    <property type="project" value="TreeGrafter"/>
</dbReference>
<dbReference type="GO" id="GO:0005829">
    <property type="term" value="C:cytosol"/>
    <property type="evidence" value="ECO:0007669"/>
    <property type="project" value="TreeGrafter"/>
</dbReference>
<dbReference type="SUPFAM" id="SSF53067">
    <property type="entry name" value="Actin-like ATPase domain"/>
    <property type="match status" value="2"/>
</dbReference>
<dbReference type="InterPro" id="IPR018485">
    <property type="entry name" value="FGGY_C"/>
</dbReference>
<name>A0A6M0RT18_9CYAN</name>
<dbReference type="InterPro" id="IPR043129">
    <property type="entry name" value="ATPase_NBD"/>
</dbReference>
<dbReference type="Proteomes" id="UP000481033">
    <property type="component" value="Unassembled WGS sequence"/>
</dbReference>
<keyword evidence="2" id="KW-0808">Transferase</keyword>
<evidence type="ECO:0000313" key="6">
    <source>
        <dbReference type="EMBL" id="NEZ58933.1"/>
    </source>
</evidence>
<evidence type="ECO:0000256" key="3">
    <source>
        <dbReference type="ARBA" id="ARBA00022777"/>
    </source>
</evidence>
<evidence type="ECO:0000259" key="5">
    <source>
        <dbReference type="Pfam" id="PF02782"/>
    </source>
</evidence>
<keyword evidence="3 6" id="KW-0418">Kinase</keyword>
<feature type="domain" description="Carbohydrate kinase FGGY C-terminal" evidence="5">
    <location>
        <begin position="257"/>
        <end position="408"/>
    </location>
</feature>
<dbReference type="EMBL" id="QXHD01000004">
    <property type="protein sequence ID" value="NEZ58933.1"/>
    <property type="molecule type" value="Genomic_DNA"/>
</dbReference>
<comment type="similarity">
    <text evidence="1">Belongs to the FGGY kinase family.</text>
</comment>
<reference evidence="6 7" key="1">
    <citation type="journal article" date="2020" name="Microb. Ecol.">
        <title>Ecogenomics of the Marine Benthic Filamentous Cyanobacterium Adonisia.</title>
        <authorList>
            <person name="Walter J.M."/>
            <person name="Coutinho F.H."/>
            <person name="Leomil L."/>
            <person name="Hargreaves P.I."/>
            <person name="Campeao M.E."/>
            <person name="Vieira V.V."/>
            <person name="Silva B.S."/>
            <person name="Fistarol G.O."/>
            <person name="Salomon P.S."/>
            <person name="Sawabe T."/>
            <person name="Mino S."/>
            <person name="Hosokawa M."/>
            <person name="Miyashita H."/>
            <person name="Maruyama F."/>
            <person name="van Verk M.C."/>
            <person name="Dutilh B.E."/>
            <person name="Thompson C.C."/>
            <person name="Thompson F.L."/>
        </authorList>
    </citation>
    <scope>NUCLEOTIDE SEQUENCE [LARGE SCALE GENOMIC DNA]</scope>
    <source>
        <strain evidence="6 7">CCMR0081</strain>
    </source>
</reference>
<dbReference type="PANTHER" id="PTHR10196">
    <property type="entry name" value="SUGAR KINASE"/>
    <property type="match status" value="1"/>
</dbReference>
<dbReference type="Gene3D" id="3.30.420.40">
    <property type="match status" value="2"/>
</dbReference>
<sequence length="414" mass="44172">MNYLGIDFGTSGARAIAIDADGQIVGEGRCQYPTPEPNAKGWEQTLWALIDQIPQAIRQHTSAISIDGTSATVLLCDRNHIPLVPPLLYNDTRGGTPAIAPTHSPAHSTTSSLAKALWWKNNLPANILANARYLVHQADWLSSLLHGQPGISDYNNALKLGYDPQTLSYPDWLLSVEISPWLPNVLAPGDAIAPIQPQLTQRFNLPKNCMIKAGTTDSIAAFLASGASTPGDAVTSLGSTLVIKLLSPVAINDTQSGVYSHRLGQQWLVGGASNTGGAVLRHHFSDDELGSISQRIHTEIPSGLDYYPLLTAGERFPISDPHLPPRLTPRPSDPVRFLHGLLEGIAHIEALGYQKLITLGGGPVHRIYTAGGGAQNLTWQTLRAKALGIPLVSSLHSEAAYGTARLAANLVAKA</sequence>
<comment type="caution">
    <text evidence="6">The sequence shown here is derived from an EMBL/GenBank/DDBJ whole genome shotgun (WGS) entry which is preliminary data.</text>
</comment>